<keyword evidence="1" id="KW-0472">Membrane</keyword>
<name>A0ABY7XHD3_9BACL</name>
<sequence>MTNTLSAIANTMGEDAVLKTASALGIAWRVTKNVAGFVYKNLIHKPIVKAANVIRKHKWETAATAASAVVGGVATTSVCGAGLMAAAVAMVAVLTIHFLIAKRKKQAMDWRRAILSAMVCGLIAGFLPVISVYLTMWACIGLDYAWLASAYTYLYTAALFVI</sequence>
<dbReference type="Proteomes" id="UP001221519">
    <property type="component" value="Plasmid unnamed1"/>
</dbReference>
<dbReference type="RefSeq" id="WP_274338750.1">
    <property type="nucleotide sequence ID" value="NZ_CP118109.1"/>
</dbReference>
<protein>
    <submittedName>
        <fullName evidence="2">Uncharacterized protein</fullName>
    </submittedName>
</protein>
<keyword evidence="1" id="KW-1133">Transmembrane helix</keyword>
<keyword evidence="1" id="KW-0812">Transmembrane</keyword>
<geneLocation type="plasmid" evidence="2 3">
    <name>unnamed1</name>
</geneLocation>
<dbReference type="EMBL" id="CP118109">
    <property type="protein sequence ID" value="WDI05164.1"/>
    <property type="molecule type" value="Genomic_DNA"/>
</dbReference>
<feature type="transmembrane region" description="Helical" evidence="1">
    <location>
        <begin position="144"/>
        <end position="161"/>
    </location>
</feature>
<evidence type="ECO:0000313" key="3">
    <source>
        <dbReference type="Proteomes" id="UP001221519"/>
    </source>
</evidence>
<proteinExistence type="predicted"/>
<accession>A0ABY7XHD3</accession>
<reference evidence="2 3" key="1">
    <citation type="submission" date="2023-02" db="EMBL/GenBank/DDBJ databases">
        <title>Pathogen: clinical or host-associated sample.</title>
        <authorList>
            <person name="Hergert J."/>
            <person name="Casey R."/>
            <person name="Wagner J."/>
            <person name="Young E.L."/>
            <person name="Oakeson K.F."/>
        </authorList>
    </citation>
    <scope>NUCLEOTIDE SEQUENCE [LARGE SCALE GENOMIC DNA]</scope>
    <source>
        <strain evidence="2 3">2022CK-00829</strain>
        <plasmid evidence="2 3">unnamed1</plasmid>
    </source>
</reference>
<keyword evidence="3" id="KW-1185">Reference proteome</keyword>
<gene>
    <name evidence="2" type="ORF">PUW25_25485</name>
</gene>
<evidence type="ECO:0000256" key="1">
    <source>
        <dbReference type="SAM" id="Phobius"/>
    </source>
</evidence>
<feature type="transmembrane region" description="Helical" evidence="1">
    <location>
        <begin position="113"/>
        <end position="138"/>
    </location>
</feature>
<feature type="transmembrane region" description="Helical" evidence="1">
    <location>
        <begin position="81"/>
        <end position="101"/>
    </location>
</feature>
<keyword evidence="2" id="KW-0614">Plasmid</keyword>
<organism evidence="2 3">
    <name type="scientific">Paenibacillus urinalis</name>
    <dbReference type="NCBI Taxonomy" id="521520"/>
    <lineage>
        <taxon>Bacteria</taxon>
        <taxon>Bacillati</taxon>
        <taxon>Bacillota</taxon>
        <taxon>Bacilli</taxon>
        <taxon>Bacillales</taxon>
        <taxon>Paenibacillaceae</taxon>
        <taxon>Paenibacillus</taxon>
    </lineage>
</organism>
<evidence type="ECO:0000313" key="2">
    <source>
        <dbReference type="EMBL" id="WDI05164.1"/>
    </source>
</evidence>